<dbReference type="SUPFAM" id="SSF74650">
    <property type="entry name" value="Galactose mutarotase-like"/>
    <property type="match status" value="1"/>
</dbReference>
<evidence type="ECO:0000313" key="6">
    <source>
        <dbReference type="Proteomes" id="UP000029443"/>
    </source>
</evidence>
<reference evidence="5 6" key="1">
    <citation type="submission" date="2012-09" db="EMBL/GenBank/DDBJ databases">
        <title>Genome Sequence of alkane-degrading Bacterium Alcanivorax jadensis T9.</title>
        <authorList>
            <person name="Lai Q."/>
            <person name="Shao Z."/>
        </authorList>
    </citation>
    <scope>NUCLEOTIDE SEQUENCE [LARGE SCALE GENOMIC DNA]</scope>
    <source>
        <strain evidence="5 6">T9</strain>
    </source>
</reference>
<dbReference type="Pfam" id="PF01263">
    <property type="entry name" value="Aldose_epim"/>
    <property type="match status" value="1"/>
</dbReference>
<proteinExistence type="inferred from homology"/>
<keyword evidence="3 4" id="KW-0413">Isomerase</keyword>
<evidence type="ECO:0000256" key="2">
    <source>
        <dbReference type="ARBA" id="ARBA00005866"/>
    </source>
</evidence>
<gene>
    <name evidence="5" type="ORF">T9A_00966</name>
</gene>
<dbReference type="InterPro" id="IPR011013">
    <property type="entry name" value="Gal_mutarotase_sf_dom"/>
</dbReference>
<dbReference type="EC" id="5.1.3.15" evidence="4"/>
<keyword evidence="6" id="KW-1185">Reference proteome</keyword>
<comment type="caution">
    <text evidence="5">The sequence shown here is derived from an EMBL/GenBank/DDBJ whole genome shotgun (WGS) entry which is preliminary data.</text>
</comment>
<comment type="similarity">
    <text evidence="2 4">Belongs to the glucose-6-phosphate 1-epimerase family.</text>
</comment>
<evidence type="ECO:0000313" key="5">
    <source>
        <dbReference type="EMBL" id="KGD61757.1"/>
    </source>
</evidence>
<evidence type="ECO:0000256" key="3">
    <source>
        <dbReference type="ARBA" id="ARBA00023235"/>
    </source>
</evidence>
<dbReference type="PANTHER" id="PTHR11122:SF13">
    <property type="entry name" value="GLUCOSE-6-PHOSPHATE 1-EPIMERASE"/>
    <property type="match status" value="1"/>
</dbReference>
<dbReference type="RefSeq" id="WP_035245667.1">
    <property type="nucleotide sequence ID" value="NZ_ARXU01000003.1"/>
</dbReference>
<accession>A0ABR4WFA5</accession>
<evidence type="ECO:0000256" key="4">
    <source>
        <dbReference type="PIRNR" id="PIRNR016020"/>
    </source>
</evidence>
<dbReference type="PIRSF" id="PIRSF016020">
    <property type="entry name" value="PHexose_mutarotase"/>
    <property type="match status" value="1"/>
</dbReference>
<dbReference type="CDD" id="cd09020">
    <property type="entry name" value="D-hex-6-P-epi_like"/>
    <property type="match status" value="1"/>
</dbReference>
<dbReference type="InterPro" id="IPR025532">
    <property type="entry name" value="G6P_1-epimerase"/>
</dbReference>
<dbReference type="Proteomes" id="UP000029443">
    <property type="component" value="Unassembled WGS sequence"/>
</dbReference>
<evidence type="ECO:0000256" key="1">
    <source>
        <dbReference type="ARBA" id="ARBA00001096"/>
    </source>
</evidence>
<dbReference type="EMBL" id="ARXU01000003">
    <property type="protein sequence ID" value="KGD61757.1"/>
    <property type="molecule type" value="Genomic_DNA"/>
</dbReference>
<comment type="catalytic activity">
    <reaction evidence="1">
        <text>alpha-D-glucose 6-phosphate = beta-D-glucose 6-phosphate</text>
        <dbReference type="Rhea" id="RHEA:16249"/>
        <dbReference type="ChEBI" id="CHEBI:58225"/>
        <dbReference type="ChEBI" id="CHEBI:58247"/>
        <dbReference type="EC" id="5.1.3.15"/>
    </reaction>
</comment>
<sequence>MTATIKQITRGDLACWEIRHRNQTLVIAEQGAQVLEYQRDGEHPLIWLSEEAAYHRGQGVRGGVPVCWPWFGGLDFNPKEIRQQYALAEPPAHGLVRQQPWVLQHRQEEADGITLRFGLSDQADRQSLPPVEPTLTVRLDDGLSLALNNHNHGNTPVWISQALHSYFAVSDSRQVTVHGLDTCPYVDALNDWQPHRQHGPLTVVGETDRLYLQLPDTLHIDDPGWQRRLTLSASGSRSAVVWNPWVDKSRRLTQFAGDAWQRMLCIETARVLDNALLLGPGEQHSMVVRFVTTAL</sequence>
<dbReference type="InterPro" id="IPR008183">
    <property type="entry name" value="Aldose_1/G6P_1-epimerase"/>
</dbReference>
<organism evidence="5 6">
    <name type="scientific">Alcanivorax jadensis T9</name>
    <dbReference type="NCBI Taxonomy" id="1177181"/>
    <lineage>
        <taxon>Bacteria</taxon>
        <taxon>Pseudomonadati</taxon>
        <taxon>Pseudomonadota</taxon>
        <taxon>Gammaproteobacteria</taxon>
        <taxon>Oceanospirillales</taxon>
        <taxon>Alcanivoracaceae</taxon>
        <taxon>Alcanivorax</taxon>
    </lineage>
</organism>
<name>A0ABR4WFA5_9GAMM</name>
<dbReference type="Gene3D" id="2.70.98.10">
    <property type="match status" value="1"/>
</dbReference>
<dbReference type="PANTHER" id="PTHR11122">
    <property type="entry name" value="APOSPORY-ASSOCIATED PROTEIN C-RELATED"/>
    <property type="match status" value="1"/>
</dbReference>
<protein>
    <recommendedName>
        <fullName evidence="4">Putative glucose-6-phosphate 1-epimerase</fullName>
        <ecNumber evidence="4">5.1.3.15</ecNumber>
    </recommendedName>
</protein>
<dbReference type="InterPro" id="IPR014718">
    <property type="entry name" value="GH-type_carb-bd"/>
</dbReference>